<dbReference type="Proteomes" id="UP001156905">
    <property type="component" value="Unassembled WGS sequence"/>
</dbReference>
<keyword evidence="1" id="KW-0732">Signal</keyword>
<dbReference type="EMBL" id="BSOW01000041">
    <property type="protein sequence ID" value="GLR91024.1"/>
    <property type="molecule type" value="Genomic_DNA"/>
</dbReference>
<reference evidence="3" key="1">
    <citation type="journal article" date="2019" name="Int. J. Syst. Evol. Microbiol.">
        <title>The Global Catalogue of Microorganisms (GCM) 10K type strain sequencing project: providing services to taxonomists for standard genome sequencing and annotation.</title>
        <authorList>
            <consortium name="The Broad Institute Genomics Platform"/>
            <consortium name="The Broad Institute Genome Sequencing Center for Infectious Disease"/>
            <person name="Wu L."/>
            <person name="Ma J."/>
        </authorList>
    </citation>
    <scope>NUCLEOTIDE SEQUENCE [LARGE SCALE GENOMIC DNA]</scope>
    <source>
        <strain evidence="3">NBRC 102520</strain>
    </source>
</reference>
<protein>
    <recommendedName>
        <fullName evidence="4">Lipoprotein</fullName>
    </recommendedName>
</protein>
<feature type="signal peptide" evidence="1">
    <location>
        <begin position="1"/>
        <end position="31"/>
    </location>
</feature>
<comment type="caution">
    <text evidence="2">The sequence shown here is derived from an EMBL/GenBank/DDBJ whole genome shotgun (WGS) entry which is preliminary data.</text>
</comment>
<accession>A0ABQ6BC94</accession>
<evidence type="ECO:0000313" key="3">
    <source>
        <dbReference type="Proteomes" id="UP001156905"/>
    </source>
</evidence>
<keyword evidence="3" id="KW-1185">Reference proteome</keyword>
<organism evidence="2 3">
    <name type="scientific">Bradyrhizobium iriomotense</name>
    <dbReference type="NCBI Taxonomy" id="441950"/>
    <lineage>
        <taxon>Bacteria</taxon>
        <taxon>Pseudomonadati</taxon>
        <taxon>Pseudomonadota</taxon>
        <taxon>Alphaproteobacteria</taxon>
        <taxon>Hyphomicrobiales</taxon>
        <taxon>Nitrobacteraceae</taxon>
        <taxon>Bradyrhizobium</taxon>
    </lineage>
</organism>
<proteinExistence type="predicted"/>
<evidence type="ECO:0008006" key="4">
    <source>
        <dbReference type="Google" id="ProtNLM"/>
    </source>
</evidence>
<dbReference type="RefSeq" id="WP_284274130.1">
    <property type="nucleotide sequence ID" value="NZ_BSOW01000041.1"/>
</dbReference>
<sequence>MRTPGRLLSSKLMLSAAACALAIFLSTASFAACVSDPDTAQKAAAFTTSPSSLLEGPNGPRSPEEVAADVQTFVASYPQALPAILTILKDLTNKGPSSSVLQKAIGTGLGKAANVCKTTDLTFSLEIQGDLGATGSPDANAQYAAITGNDPTRSVALSGAATGSSGGVGGQTSATTGSFFGSSSFQTFASNSVSNNPTNYFSSSVGSASSTGGSTTTTTIVCTVSGSC</sequence>
<evidence type="ECO:0000256" key="1">
    <source>
        <dbReference type="SAM" id="SignalP"/>
    </source>
</evidence>
<dbReference type="PROSITE" id="PS51257">
    <property type="entry name" value="PROKAR_LIPOPROTEIN"/>
    <property type="match status" value="1"/>
</dbReference>
<evidence type="ECO:0000313" key="2">
    <source>
        <dbReference type="EMBL" id="GLR91024.1"/>
    </source>
</evidence>
<feature type="chain" id="PRO_5046732534" description="Lipoprotein" evidence="1">
    <location>
        <begin position="32"/>
        <end position="228"/>
    </location>
</feature>
<gene>
    <name evidence="2" type="ORF">GCM10007857_77400</name>
</gene>
<name>A0ABQ6BC94_9BRAD</name>